<evidence type="ECO:0000313" key="3">
    <source>
        <dbReference type="Proteomes" id="UP000608024"/>
    </source>
</evidence>
<dbReference type="RefSeq" id="WP_190138470.1">
    <property type="nucleotide sequence ID" value="NZ_BNBT01000097.1"/>
</dbReference>
<dbReference type="InterPro" id="IPR023631">
    <property type="entry name" value="Amidase_dom"/>
</dbReference>
<dbReference type="Pfam" id="PF01425">
    <property type="entry name" value="Amidase"/>
    <property type="match status" value="1"/>
</dbReference>
<dbReference type="GO" id="GO:0003824">
    <property type="term" value="F:catalytic activity"/>
    <property type="evidence" value="ECO:0007669"/>
    <property type="project" value="InterPro"/>
</dbReference>
<dbReference type="PROSITE" id="PS00571">
    <property type="entry name" value="AMIDASES"/>
    <property type="match status" value="1"/>
</dbReference>
<dbReference type="AlphaFoldDB" id="A0A919DSX5"/>
<dbReference type="SUPFAM" id="SSF75304">
    <property type="entry name" value="Amidase signature (AS) enzymes"/>
    <property type="match status" value="1"/>
</dbReference>
<feature type="domain" description="Amidase" evidence="1">
    <location>
        <begin position="27"/>
        <end position="453"/>
    </location>
</feature>
<accession>A0A919DSX5</accession>
<dbReference type="EMBL" id="BNBT01000097">
    <property type="protein sequence ID" value="GHE77339.1"/>
    <property type="molecule type" value="Genomic_DNA"/>
</dbReference>
<dbReference type="InterPro" id="IPR000120">
    <property type="entry name" value="Amidase"/>
</dbReference>
<sequence>MDDDDLCFPGAGELARMVRERVVSVREVVGAFVGRVERVNAVVNALVTVDVEGVVEAAGRADERVARGEGVGPLHGVPVGFKDTHLTRGMRTTRGSRVFAEWVPDEDELVVARVQGAGALRLGKTNVPEFGAGSHTFNAVFGATRNPYDLGRSAGGSSGGAAAALAAGLLPLADGSDMGGSLRNPASFCNVVGLRPTPGRVPSYPAVNAWDTLSVPGPMARSVSDVALLLSVMAGPDPRCPLSLETPSAASFRAPLERDTRGLRVAWAPDLGGRVPVDPDVREVLARQAAVFEALGWRVEEACPDLDGADAVFRVLRAHSFALALGAVLDDHRALLKPTVVWNIEEGRKLTAADLAAATAEHTRMLHAAVAFFERYDVLVAPVSQVAPFAVEREYPDVVDGRAQETYIDWMRSAFFVSLLGGPALAVPAGFTEAGLPVGIQIVGPPRAERAVLEVGAAFEAATGWGRRRPPL</sequence>
<dbReference type="Proteomes" id="UP000608024">
    <property type="component" value="Unassembled WGS sequence"/>
</dbReference>
<evidence type="ECO:0000313" key="2">
    <source>
        <dbReference type="EMBL" id="GHE77339.1"/>
    </source>
</evidence>
<reference evidence="2" key="2">
    <citation type="submission" date="2020-09" db="EMBL/GenBank/DDBJ databases">
        <authorList>
            <person name="Sun Q."/>
            <person name="Ohkuma M."/>
        </authorList>
    </citation>
    <scope>NUCLEOTIDE SEQUENCE</scope>
    <source>
        <strain evidence="2">JCM 4784</strain>
    </source>
</reference>
<comment type="caution">
    <text evidence="2">The sequence shown here is derived from an EMBL/GenBank/DDBJ whole genome shotgun (WGS) entry which is preliminary data.</text>
</comment>
<evidence type="ECO:0000259" key="1">
    <source>
        <dbReference type="Pfam" id="PF01425"/>
    </source>
</evidence>
<dbReference type="InterPro" id="IPR020556">
    <property type="entry name" value="Amidase_CS"/>
</dbReference>
<name>A0A919DSX5_9ACTN</name>
<dbReference type="NCBIfam" id="NF005686">
    <property type="entry name" value="PRK07486.1"/>
    <property type="match status" value="1"/>
</dbReference>
<protein>
    <submittedName>
        <fullName evidence="2">Amidase</fullName>
    </submittedName>
</protein>
<organism evidence="2 3">
    <name type="scientific">Streptomyces longispororuber</name>
    <dbReference type="NCBI Taxonomy" id="68230"/>
    <lineage>
        <taxon>Bacteria</taxon>
        <taxon>Bacillati</taxon>
        <taxon>Actinomycetota</taxon>
        <taxon>Actinomycetes</taxon>
        <taxon>Kitasatosporales</taxon>
        <taxon>Streptomycetaceae</taxon>
        <taxon>Streptomyces</taxon>
    </lineage>
</organism>
<keyword evidence="3" id="KW-1185">Reference proteome</keyword>
<dbReference type="PANTHER" id="PTHR11895">
    <property type="entry name" value="TRANSAMIDASE"/>
    <property type="match status" value="1"/>
</dbReference>
<dbReference type="Gene3D" id="3.90.1300.10">
    <property type="entry name" value="Amidase signature (AS) domain"/>
    <property type="match status" value="1"/>
</dbReference>
<reference evidence="2" key="1">
    <citation type="journal article" date="2014" name="Int. J. Syst. Evol. Microbiol.">
        <title>Complete genome sequence of Corynebacterium casei LMG S-19264T (=DSM 44701T), isolated from a smear-ripened cheese.</title>
        <authorList>
            <consortium name="US DOE Joint Genome Institute (JGI-PGF)"/>
            <person name="Walter F."/>
            <person name="Albersmeier A."/>
            <person name="Kalinowski J."/>
            <person name="Ruckert C."/>
        </authorList>
    </citation>
    <scope>NUCLEOTIDE SEQUENCE</scope>
    <source>
        <strain evidence="2">JCM 4784</strain>
    </source>
</reference>
<dbReference type="PANTHER" id="PTHR11895:SF76">
    <property type="entry name" value="INDOLEACETAMIDE HYDROLASE"/>
    <property type="match status" value="1"/>
</dbReference>
<proteinExistence type="predicted"/>
<dbReference type="InterPro" id="IPR036928">
    <property type="entry name" value="AS_sf"/>
</dbReference>
<gene>
    <name evidence="2" type="ORF">GCM10018785_52000</name>
</gene>